<evidence type="ECO:0000259" key="11">
    <source>
        <dbReference type="PROSITE" id="PS51007"/>
    </source>
</evidence>
<organism evidence="12 13">
    <name type="scientific">Microvirgula aerodenitrificans</name>
    <dbReference type="NCBI Taxonomy" id="57480"/>
    <lineage>
        <taxon>Bacteria</taxon>
        <taxon>Pseudomonadati</taxon>
        <taxon>Pseudomonadota</taxon>
        <taxon>Betaproteobacteria</taxon>
        <taxon>Neisseriales</taxon>
        <taxon>Aquaspirillaceae</taxon>
        <taxon>Microvirgula</taxon>
    </lineage>
</organism>
<evidence type="ECO:0000256" key="10">
    <source>
        <dbReference type="SAM" id="SignalP"/>
    </source>
</evidence>
<feature type="binding site" description="covalent" evidence="8">
    <location>
        <position position="45"/>
    </location>
    <ligand>
        <name>heme c</name>
        <dbReference type="ChEBI" id="CHEBI:61717"/>
        <label>1</label>
    </ligand>
</feature>
<dbReference type="OrthoDB" id="9773456at2"/>
<dbReference type="PROSITE" id="PS51007">
    <property type="entry name" value="CYTC"/>
    <property type="match status" value="2"/>
</dbReference>
<gene>
    <name evidence="12" type="ORF">DAI18_05320</name>
</gene>
<feature type="binding site" description="axial binding residue" evidence="9">
    <location>
        <position position="183"/>
    </location>
    <ligand>
        <name>heme c</name>
        <dbReference type="ChEBI" id="CHEBI:61717"/>
        <label>2</label>
    </ligand>
    <ligandPart>
        <name>Fe</name>
        <dbReference type="ChEBI" id="CHEBI:18248"/>
    </ligandPart>
</feature>
<feature type="binding site" description="axial binding residue" evidence="9">
    <location>
        <position position="143"/>
    </location>
    <ligand>
        <name>heme c</name>
        <dbReference type="ChEBI" id="CHEBI:61717"/>
        <label>2</label>
    </ligand>
    <ligandPart>
        <name>Fe</name>
        <dbReference type="ChEBI" id="CHEBI:18248"/>
    </ligandPart>
</feature>
<dbReference type="STRING" id="1122240.GCA_000620105_01120"/>
<dbReference type="GO" id="GO:0009055">
    <property type="term" value="F:electron transfer activity"/>
    <property type="evidence" value="ECO:0007669"/>
    <property type="project" value="InterPro"/>
</dbReference>
<feature type="chain" id="PRO_5015614852" evidence="10">
    <location>
        <begin position="21"/>
        <end position="206"/>
    </location>
</feature>
<dbReference type="PIRSF" id="PIRSF000005">
    <property type="entry name" value="Cytochrome_c4"/>
    <property type="match status" value="1"/>
</dbReference>
<evidence type="ECO:0000256" key="4">
    <source>
        <dbReference type="ARBA" id="ARBA00022723"/>
    </source>
</evidence>
<dbReference type="Pfam" id="PF00034">
    <property type="entry name" value="Cytochrom_C"/>
    <property type="match status" value="2"/>
</dbReference>
<reference evidence="12 13" key="1">
    <citation type="submission" date="2018-04" db="EMBL/GenBank/DDBJ databases">
        <title>Denitrifier Microvirgula.</title>
        <authorList>
            <person name="Anderson E."/>
            <person name="Jang J."/>
            <person name="Ishii S."/>
        </authorList>
    </citation>
    <scope>NUCLEOTIDE SEQUENCE [LARGE SCALE GENOMIC DNA]</scope>
    <source>
        <strain evidence="12 13">BE2.4</strain>
    </source>
</reference>
<dbReference type="RefSeq" id="WP_028498507.1">
    <property type="nucleotide sequence ID" value="NZ_CALFSO010000075.1"/>
</dbReference>
<feature type="binding site" description="axial binding residue" evidence="9">
    <location>
        <position position="85"/>
    </location>
    <ligand>
        <name>heme c</name>
        <dbReference type="ChEBI" id="CHEBI:61717"/>
        <label>1</label>
    </ligand>
    <ligandPart>
        <name>Fe</name>
        <dbReference type="ChEBI" id="CHEBI:18248"/>
    </ligandPart>
</feature>
<dbReference type="InterPro" id="IPR008168">
    <property type="entry name" value="Cyt_C_IC"/>
</dbReference>
<feature type="binding site" description="covalent" evidence="8">
    <location>
        <position position="42"/>
    </location>
    <ligand>
        <name>heme c</name>
        <dbReference type="ChEBI" id="CHEBI:61717"/>
        <label>1</label>
    </ligand>
</feature>
<evidence type="ECO:0000256" key="8">
    <source>
        <dbReference type="PIRSR" id="PIRSR000005-1"/>
    </source>
</evidence>
<protein>
    <submittedName>
        <fullName evidence="12">Cytochrome c4</fullName>
    </submittedName>
</protein>
<dbReference type="GO" id="GO:0042597">
    <property type="term" value="C:periplasmic space"/>
    <property type="evidence" value="ECO:0007669"/>
    <property type="project" value="UniProtKB-SubCell"/>
</dbReference>
<evidence type="ECO:0000256" key="7">
    <source>
        <dbReference type="ARBA" id="ARBA00023004"/>
    </source>
</evidence>
<keyword evidence="13" id="KW-1185">Reference proteome</keyword>
<dbReference type="InterPro" id="IPR024167">
    <property type="entry name" value="Cytochrome_c4-like"/>
</dbReference>
<feature type="domain" description="Cytochrome c" evidence="11">
    <location>
        <begin position="118"/>
        <end position="206"/>
    </location>
</feature>
<dbReference type="Gene3D" id="1.10.760.10">
    <property type="entry name" value="Cytochrome c-like domain"/>
    <property type="match status" value="2"/>
</dbReference>
<evidence type="ECO:0000256" key="3">
    <source>
        <dbReference type="ARBA" id="ARBA00022617"/>
    </source>
</evidence>
<feature type="signal peptide" evidence="10">
    <location>
        <begin position="1"/>
        <end position="20"/>
    </location>
</feature>
<dbReference type="SUPFAM" id="SSF46626">
    <property type="entry name" value="Cytochrome c"/>
    <property type="match status" value="2"/>
</dbReference>
<dbReference type="AlphaFoldDB" id="A0A2S0P806"/>
<evidence type="ECO:0000313" key="12">
    <source>
        <dbReference type="EMBL" id="AVY93530.1"/>
    </source>
</evidence>
<evidence type="ECO:0000256" key="5">
    <source>
        <dbReference type="ARBA" id="ARBA00022764"/>
    </source>
</evidence>
<evidence type="ECO:0000256" key="6">
    <source>
        <dbReference type="ARBA" id="ARBA00022982"/>
    </source>
</evidence>
<keyword evidence="10" id="KW-0732">Signal</keyword>
<keyword evidence="5" id="KW-0574">Periplasm</keyword>
<dbReference type="Proteomes" id="UP000244173">
    <property type="component" value="Chromosome"/>
</dbReference>
<dbReference type="InterPro" id="IPR050597">
    <property type="entry name" value="Cytochrome_c_Oxidase_Subunit"/>
</dbReference>
<comment type="subcellular location">
    <subcellularLocation>
        <location evidence="1">Periplasm</location>
    </subcellularLocation>
</comment>
<dbReference type="InterPro" id="IPR036909">
    <property type="entry name" value="Cyt_c-like_dom_sf"/>
</dbReference>
<keyword evidence="2" id="KW-0813">Transport</keyword>
<dbReference type="GO" id="GO:0020037">
    <property type="term" value="F:heme binding"/>
    <property type="evidence" value="ECO:0007669"/>
    <property type="project" value="InterPro"/>
</dbReference>
<feature type="binding site" description="covalent" evidence="8">
    <location>
        <position position="142"/>
    </location>
    <ligand>
        <name>heme c</name>
        <dbReference type="ChEBI" id="CHEBI:61717"/>
        <label>2</label>
    </ligand>
</feature>
<evidence type="ECO:0000313" key="13">
    <source>
        <dbReference type="Proteomes" id="UP000244173"/>
    </source>
</evidence>
<proteinExistence type="predicted"/>
<evidence type="ECO:0000256" key="9">
    <source>
        <dbReference type="PIRSR" id="PIRSR000005-2"/>
    </source>
</evidence>
<keyword evidence="7 9" id="KW-0408">Iron</keyword>
<dbReference type="KEGG" id="maer:DAI18_05320"/>
<dbReference type="GO" id="GO:0005506">
    <property type="term" value="F:iron ion binding"/>
    <property type="evidence" value="ECO:0007669"/>
    <property type="project" value="InterPro"/>
</dbReference>
<comment type="PTM">
    <text evidence="8">Binds 2 heme c groups covalently per subunit.</text>
</comment>
<sequence>MKINMLLAVAGLSLVTGALANPAPAVPKADPAKGKVIAEQVCAACHGADGNSVAAANPSLASQHAEYIAKQLHEFKSGKRQNAIMLGMASTLSEDDMRNVAAYFNEQKLKPREAADKTTIKAGATIYRGGVADRKVPACMACHGPAGAGIPGQYPHLGAQHAGYVEAQMLAFKKGERANNKVMSDIAARLSDTEIKAVSNYVSGLR</sequence>
<dbReference type="InterPro" id="IPR009056">
    <property type="entry name" value="Cyt_c-like_dom"/>
</dbReference>
<dbReference type="PANTHER" id="PTHR33751:SF9">
    <property type="entry name" value="CYTOCHROME C4"/>
    <property type="match status" value="1"/>
</dbReference>
<keyword evidence="4 9" id="KW-0479">Metal-binding</keyword>
<evidence type="ECO:0000256" key="2">
    <source>
        <dbReference type="ARBA" id="ARBA00022448"/>
    </source>
</evidence>
<dbReference type="PRINTS" id="PR00605">
    <property type="entry name" value="CYTCHROMECIC"/>
</dbReference>
<dbReference type="PANTHER" id="PTHR33751">
    <property type="entry name" value="CBB3-TYPE CYTOCHROME C OXIDASE SUBUNIT FIXP"/>
    <property type="match status" value="1"/>
</dbReference>
<feature type="binding site" description="covalent" evidence="8">
    <location>
        <position position="139"/>
    </location>
    <ligand>
        <name>heme c</name>
        <dbReference type="ChEBI" id="CHEBI:61717"/>
        <label>2</label>
    </ligand>
</feature>
<name>A0A2S0P806_9NEIS</name>
<dbReference type="EMBL" id="CP028519">
    <property type="protein sequence ID" value="AVY93530.1"/>
    <property type="molecule type" value="Genomic_DNA"/>
</dbReference>
<feature type="binding site" description="axial binding residue" evidence="9">
    <location>
        <position position="46"/>
    </location>
    <ligand>
        <name>heme c</name>
        <dbReference type="ChEBI" id="CHEBI:61717"/>
        <label>1</label>
    </ligand>
    <ligandPart>
        <name>Fe</name>
        <dbReference type="ChEBI" id="CHEBI:18248"/>
    </ligandPart>
</feature>
<feature type="domain" description="Cytochrome c" evidence="11">
    <location>
        <begin position="29"/>
        <end position="108"/>
    </location>
</feature>
<keyword evidence="6" id="KW-0249">Electron transport</keyword>
<accession>A0A2S0P806</accession>
<evidence type="ECO:0000256" key="1">
    <source>
        <dbReference type="ARBA" id="ARBA00004418"/>
    </source>
</evidence>
<keyword evidence="3 8" id="KW-0349">Heme</keyword>